<keyword evidence="2" id="KW-0808">Transferase</keyword>
<dbReference type="EMBL" id="BMAC01000103">
    <property type="protein sequence ID" value="GFP85313.1"/>
    <property type="molecule type" value="Genomic_DNA"/>
</dbReference>
<keyword evidence="1 6" id="KW-0240">DNA-directed RNA polymerase</keyword>
<dbReference type="GO" id="GO:0016779">
    <property type="term" value="F:nucleotidyltransferase activity"/>
    <property type="evidence" value="ECO:0007669"/>
    <property type="project" value="UniProtKB-KW"/>
</dbReference>
<evidence type="ECO:0000256" key="5">
    <source>
        <dbReference type="SAM" id="MobiDB-lite"/>
    </source>
</evidence>
<reference evidence="6" key="1">
    <citation type="submission" date="2020-07" db="EMBL/GenBank/DDBJ databases">
        <title>Ethylene signaling mediates host invasion by parasitic plants.</title>
        <authorList>
            <person name="Yoshida S."/>
        </authorList>
    </citation>
    <scope>NUCLEOTIDE SEQUENCE</scope>
    <source>
        <strain evidence="6">Okayama</strain>
    </source>
</reference>
<keyword evidence="3" id="KW-0548">Nucleotidyltransferase</keyword>
<feature type="region of interest" description="Disordered" evidence="5">
    <location>
        <begin position="50"/>
        <end position="71"/>
    </location>
</feature>
<evidence type="ECO:0000256" key="4">
    <source>
        <dbReference type="ARBA" id="ARBA00023163"/>
    </source>
</evidence>
<keyword evidence="7" id="KW-1185">Reference proteome</keyword>
<dbReference type="OrthoDB" id="498011at2759"/>
<dbReference type="PANTHER" id="PTHR34995:SF1">
    <property type="entry name" value="DNA-DIRECTED RNA POLYMERASE SUBUNIT BETA"/>
    <property type="match status" value="1"/>
</dbReference>
<dbReference type="AlphaFoldDB" id="A0A830BM55"/>
<feature type="compositionally biased region" description="Basic and acidic residues" evidence="5">
    <location>
        <begin position="50"/>
        <end position="63"/>
    </location>
</feature>
<gene>
    <name evidence="6" type="ORF">PHJA_000675000</name>
</gene>
<dbReference type="GO" id="GO:0000428">
    <property type="term" value="C:DNA-directed RNA polymerase complex"/>
    <property type="evidence" value="ECO:0007669"/>
    <property type="project" value="UniProtKB-KW"/>
</dbReference>
<accession>A0A830BM55</accession>
<evidence type="ECO:0000313" key="7">
    <source>
        <dbReference type="Proteomes" id="UP000653305"/>
    </source>
</evidence>
<sequence length="101" mass="11939">MYEGETLIIFIYEKSRYGDITQGLSKVEQVLEVRSVDSISMNLEKRVEGWNERRGEQKTEKPKNRPNRTENFGSVRFFSYSVRFSVIFFSKILVICSVRFL</sequence>
<evidence type="ECO:0000256" key="3">
    <source>
        <dbReference type="ARBA" id="ARBA00022695"/>
    </source>
</evidence>
<protein>
    <submittedName>
        <fullName evidence="6">DNA-directed RNA polymerase subunit beta</fullName>
    </submittedName>
</protein>
<keyword evidence="4" id="KW-0804">Transcription</keyword>
<dbReference type="Proteomes" id="UP000653305">
    <property type="component" value="Unassembled WGS sequence"/>
</dbReference>
<name>A0A830BM55_9LAMI</name>
<organism evidence="6 7">
    <name type="scientific">Phtheirospermum japonicum</name>
    <dbReference type="NCBI Taxonomy" id="374723"/>
    <lineage>
        <taxon>Eukaryota</taxon>
        <taxon>Viridiplantae</taxon>
        <taxon>Streptophyta</taxon>
        <taxon>Embryophyta</taxon>
        <taxon>Tracheophyta</taxon>
        <taxon>Spermatophyta</taxon>
        <taxon>Magnoliopsida</taxon>
        <taxon>eudicotyledons</taxon>
        <taxon>Gunneridae</taxon>
        <taxon>Pentapetalae</taxon>
        <taxon>asterids</taxon>
        <taxon>lamiids</taxon>
        <taxon>Lamiales</taxon>
        <taxon>Orobanchaceae</taxon>
        <taxon>Orobanchaceae incertae sedis</taxon>
        <taxon>Phtheirospermum</taxon>
    </lineage>
</organism>
<evidence type="ECO:0000256" key="1">
    <source>
        <dbReference type="ARBA" id="ARBA00022478"/>
    </source>
</evidence>
<dbReference type="InterPro" id="IPR050254">
    <property type="entry name" value="RNA_pol_beta''_euk"/>
</dbReference>
<proteinExistence type="predicted"/>
<evidence type="ECO:0000256" key="2">
    <source>
        <dbReference type="ARBA" id="ARBA00022679"/>
    </source>
</evidence>
<evidence type="ECO:0000313" key="6">
    <source>
        <dbReference type="EMBL" id="GFP85313.1"/>
    </source>
</evidence>
<comment type="caution">
    <text evidence="6">The sequence shown here is derived from an EMBL/GenBank/DDBJ whole genome shotgun (WGS) entry which is preliminary data.</text>
</comment>
<dbReference type="PANTHER" id="PTHR34995">
    <property type="entry name" value="DNA-DIRECTED RNA POLYMERASE SUBUNIT BETA"/>
    <property type="match status" value="1"/>
</dbReference>